<sequence length="163" mass="18658">MLESLIDLFMQSIFTTLVGTWFICYSNFPMWLKGDKTEPTFNYTITTRKGEKVLLDEVKYLKKGKPKTITGYDYQDEKDSTAFTWRGKGILGVLKSEWRVALLDPKGEWAVIAFSKTLFTPAGIDIIGRKPDISESTLIEIKNLMAKDEELRGYLGSIKRIDK</sequence>
<keyword evidence="2" id="KW-1185">Reference proteome</keyword>
<dbReference type="InterPro" id="IPR012674">
    <property type="entry name" value="Calycin"/>
</dbReference>
<proteinExistence type="predicted"/>
<evidence type="ECO:0000313" key="2">
    <source>
        <dbReference type="Proteomes" id="UP001597510"/>
    </source>
</evidence>
<accession>A0ABW5J969</accession>
<evidence type="ECO:0000313" key="1">
    <source>
        <dbReference type="EMBL" id="MFD2522163.1"/>
    </source>
</evidence>
<dbReference type="Gene3D" id="2.40.128.20">
    <property type="match status" value="1"/>
</dbReference>
<reference evidence="2" key="1">
    <citation type="journal article" date="2019" name="Int. J. Syst. Evol. Microbiol.">
        <title>The Global Catalogue of Microorganisms (GCM) 10K type strain sequencing project: providing services to taxonomists for standard genome sequencing and annotation.</title>
        <authorList>
            <consortium name="The Broad Institute Genomics Platform"/>
            <consortium name="The Broad Institute Genome Sequencing Center for Infectious Disease"/>
            <person name="Wu L."/>
            <person name="Ma J."/>
        </authorList>
    </citation>
    <scope>NUCLEOTIDE SEQUENCE [LARGE SCALE GENOMIC DNA]</scope>
    <source>
        <strain evidence="2">KCTC 52344</strain>
    </source>
</reference>
<gene>
    <name evidence="1" type="ORF">ACFSR2_14780</name>
</gene>
<name>A0ABW5J969_9BACT</name>
<protein>
    <recommendedName>
        <fullName evidence="3">Lipocalin-like domain-containing protein</fullName>
    </recommendedName>
</protein>
<dbReference type="EMBL" id="JBHULC010000014">
    <property type="protein sequence ID" value="MFD2522163.1"/>
    <property type="molecule type" value="Genomic_DNA"/>
</dbReference>
<evidence type="ECO:0008006" key="3">
    <source>
        <dbReference type="Google" id="ProtNLM"/>
    </source>
</evidence>
<dbReference type="RefSeq" id="WP_340240525.1">
    <property type="nucleotide sequence ID" value="NZ_JBBEWC010000021.1"/>
</dbReference>
<organism evidence="1 2">
    <name type="scientific">Emticicia soli</name>
    <dbReference type="NCBI Taxonomy" id="2027878"/>
    <lineage>
        <taxon>Bacteria</taxon>
        <taxon>Pseudomonadati</taxon>
        <taxon>Bacteroidota</taxon>
        <taxon>Cytophagia</taxon>
        <taxon>Cytophagales</taxon>
        <taxon>Leadbetterellaceae</taxon>
        <taxon>Emticicia</taxon>
    </lineage>
</organism>
<comment type="caution">
    <text evidence="1">The sequence shown here is derived from an EMBL/GenBank/DDBJ whole genome shotgun (WGS) entry which is preliminary data.</text>
</comment>
<dbReference type="Proteomes" id="UP001597510">
    <property type="component" value="Unassembled WGS sequence"/>
</dbReference>